<reference evidence="4" key="2">
    <citation type="submission" date="2024-10" db="UniProtKB">
        <authorList>
            <consortium name="EnsemblProtists"/>
        </authorList>
    </citation>
    <scope>IDENTIFICATION</scope>
</reference>
<sequence>MKGMESSFSLPALATYGEHGGSRVREDCVLGVAALKYLPYGGLYISGGIAAKNPDWITSEEFQSAYKDKGRLSPLVEQIPLYQVKVEDTGERGALFVACKILCETKGRMEVKKAPPTKKFAPLTTKDDEGVTPTEPVSPKSVSRSSLPSPSRFGGL</sequence>
<dbReference type="GeneID" id="17252173"/>
<feature type="region of interest" description="Disordered" evidence="3">
    <location>
        <begin position="114"/>
        <end position="156"/>
    </location>
</feature>
<dbReference type="STRING" id="2903.R1D565"/>
<evidence type="ECO:0008006" key="6">
    <source>
        <dbReference type="Google" id="ProtNLM"/>
    </source>
</evidence>
<reference evidence="5" key="1">
    <citation type="journal article" date="2013" name="Nature">
        <title>Pan genome of the phytoplankton Emiliania underpins its global distribution.</title>
        <authorList>
            <person name="Read B.A."/>
            <person name="Kegel J."/>
            <person name="Klute M.J."/>
            <person name="Kuo A."/>
            <person name="Lefebvre S.C."/>
            <person name="Maumus F."/>
            <person name="Mayer C."/>
            <person name="Miller J."/>
            <person name="Monier A."/>
            <person name="Salamov A."/>
            <person name="Young J."/>
            <person name="Aguilar M."/>
            <person name="Claverie J.M."/>
            <person name="Frickenhaus S."/>
            <person name="Gonzalez K."/>
            <person name="Herman E.K."/>
            <person name="Lin Y.C."/>
            <person name="Napier J."/>
            <person name="Ogata H."/>
            <person name="Sarno A.F."/>
            <person name="Shmutz J."/>
            <person name="Schroeder D."/>
            <person name="de Vargas C."/>
            <person name="Verret F."/>
            <person name="von Dassow P."/>
            <person name="Valentin K."/>
            <person name="Van de Peer Y."/>
            <person name="Wheeler G."/>
            <person name="Dacks J.B."/>
            <person name="Delwiche C.F."/>
            <person name="Dyhrman S.T."/>
            <person name="Glockner G."/>
            <person name="John U."/>
            <person name="Richards T."/>
            <person name="Worden A.Z."/>
            <person name="Zhang X."/>
            <person name="Grigoriev I.V."/>
            <person name="Allen A.E."/>
            <person name="Bidle K."/>
            <person name="Borodovsky M."/>
            <person name="Bowler C."/>
            <person name="Brownlee C."/>
            <person name="Cock J.M."/>
            <person name="Elias M."/>
            <person name="Gladyshev V.N."/>
            <person name="Groth M."/>
            <person name="Guda C."/>
            <person name="Hadaegh A."/>
            <person name="Iglesias-Rodriguez M.D."/>
            <person name="Jenkins J."/>
            <person name="Jones B.M."/>
            <person name="Lawson T."/>
            <person name="Leese F."/>
            <person name="Lindquist E."/>
            <person name="Lobanov A."/>
            <person name="Lomsadze A."/>
            <person name="Malik S.B."/>
            <person name="Marsh M.E."/>
            <person name="Mackinder L."/>
            <person name="Mock T."/>
            <person name="Mueller-Roeber B."/>
            <person name="Pagarete A."/>
            <person name="Parker M."/>
            <person name="Probert I."/>
            <person name="Quesneville H."/>
            <person name="Raines C."/>
            <person name="Rensing S.A."/>
            <person name="Riano-Pachon D.M."/>
            <person name="Richier S."/>
            <person name="Rokitta S."/>
            <person name="Shiraiwa Y."/>
            <person name="Soanes D.M."/>
            <person name="van der Giezen M."/>
            <person name="Wahlund T.M."/>
            <person name="Williams B."/>
            <person name="Wilson W."/>
            <person name="Wolfe G."/>
            <person name="Wurch L.L."/>
        </authorList>
    </citation>
    <scope>NUCLEOTIDE SEQUENCE</scope>
</reference>
<dbReference type="GO" id="GO:0004340">
    <property type="term" value="F:glucokinase activity"/>
    <property type="evidence" value="ECO:0007669"/>
    <property type="project" value="InterPro"/>
</dbReference>
<dbReference type="PANTHER" id="PTHR47363">
    <property type="entry name" value="GLUCOKINASE"/>
    <property type="match status" value="1"/>
</dbReference>
<dbReference type="GO" id="GO:0006096">
    <property type="term" value="P:glycolytic process"/>
    <property type="evidence" value="ECO:0007669"/>
    <property type="project" value="InterPro"/>
</dbReference>
<dbReference type="GO" id="GO:0005536">
    <property type="term" value="F:D-glucose binding"/>
    <property type="evidence" value="ECO:0007669"/>
    <property type="project" value="InterPro"/>
</dbReference>
<keyword evidence="5" id="KW-1185">Reference proteome</keyword>
<dbReference type="Pfam" id="PF02685">
    <property type="entry name" value="Glucokinase"/>
    <property type="match status" value="1"/>
</dbReference>
<dbReference type="PANTHER" id="PTHR47363:SF1">
    <property type="entry name" value="GLUCOKINASE"/>
    <property type="match status" value="1"/>
</dbReference>
<dbReference type="GO" id="GO:0005524">
    <property type="term" value="F:ATP binding"/>
    <property type="evidence" value="ECO:0007669"/>
    <property type="project" value="InterPro"/>
</dbReference>
<dbReference type="KEGG" id="ehx:EMIHUDRAFT_250065"/>
<dbReference type="HOGENOM" id="CLU_1690011_0_0_1"/>
<dbReference type="EnsemblProtists" id="EOD06021">
    <property type="protein sequence ID" value="EOD06021"/>
    <property type="gene ID" value="EMIHUDRAFT_250065"/>
</dbReference>
<dbReference type="AlphaFoldDB" id="A0A0D3I436"/>
<evidence type="ECO:0000313" key="4">
    <source>
        <dbReference type="EnsemblProtists" id="EOD06021"/>
    </source>
</evidence>
<dbReference type="Proteomes" id="UP000013827">
    <property type="component" value="Unassembled WGS sequence"/>
</dbReference>
<accession>A0A0D3I436</accession>
<proteinExistence type="predicted"/>
<dbReference type="InterPro" id="IPR003836">
    <property type="entry name" value="Glucokinase"/>
</dbReference>
<protein>
    <recommendedName>
        <fullName evidence="6">Glucokinase</fullName>
    </recommendedName>
</protein>
<dbReference type="RefSeq" id="XP_005758450.1">
    <property type="nucleotide sequence ID" value="XM_005758393.1"/>
</dbReference>
<organism evidence="4 5">
    <name type="scientific">Emiliania huxleyi (strain CCMP1516)</name>
    <dbReference type="NCBI Taxonomy" id="280463"/>
    <lineage>
        <taxon>Eukaryota</taxon>
        <taxon>Haptista</taxon>
        <taxon>Haptophyta</taxon>
        <taxon>Prymnesiophyceae</taxon>
        <taxon>Isochrysidales</taxon>
        <taxon>Noelaerhabdaceae</taxon>
        <taxon>Emiliania</taxon>
    </lineage>
</organism>
<dbReference type="SUPFAM" id="SSF53067">
    <property type="entry name" value="Actin-like ATPase domain"/>
    <property type="match status" value="1"/>
</dbReference>
<keyword evidence="2" id="KW-0418">Kinase</keyword>
<evidence type="ECO:0000256" key="3">
    <source>
        <dbReference type="SAM" id="MobiDB-lite"/>
    </source>
</evidence>
<feature type="compositionally biased region" description="Low complexity" evidence="3">
    <location>
        <begin position="137"/>
        <end position="156"/>
    </location>
</feature>
<evidence type="ECO:0000256" key="2">
    <source>
        <dbReference type="ARBA" id="ARBA00022777"/>
    </source>
</evidence>
<dbReference type="InterPro" id="IPR043129">
    <property type="entry name" value="ATPase_NBD"/>
</dbReference>
<dbReference type="Gene3D" id="3.40.367.20">
    <property type="match status" value="1"/>
</dbReference>
<dbReference type="PaxDb" id="2903-EOD06021"/>
<keyword evidence="1" id="KW-0808">Transferase</keyword>
<evidence type="ECO:0000256" key="1">
    <source>
        <dbReference type="ARBA" id="ARBA00022679"/>
    </source>
</evidence>
<evidence type="ECO:0000313" key="5">
    <source>
        <dbReference type="Proteomes" id="UP000013827"/>
    </source>
</evidence>
<name>A0A0D3I436_EMIH1</name>